<evidence type="ECO:0000313" key="2">
    <source>
        <dbReference type="EMBL" id="BBI60912.1"/>
    </source>
</evidence>
<dbReference type="AlphaFoldDB" id="A0A455U4B0"/>
<feature type="domain" description="AttH" evidence="1">
    <location>
        <begin position="6"/>
        <end position="81"/>
    </location>
</feature>
<dbReference type="KEGG" id="hsr:HSBAA_22180"/>
<evidence type="ECO:0000313" key="3">
    <source>
        <dbReference type="Proteomes" id="UP000320231"/>
    </source>
</evidence>
<proteinExistence type="predicted"/>
<dbReference type="Proteomes" id="UP000320231">
    <property type="component" value="Chromosome"/>
</dbReference>
<dbReference type="Pfam" id="PF07143">
    <property type="entry name" value="CrtC"/>
    <property type="match status" value="1"/>
</dbReference>
<evidence type="ECO:0000259" key="1">
    <source>
        <dbReference type="Pfam" id="PF07143"/>
    </source>
</evidence>
<dbReference type="SUPFAM" id="SSF159245">
    <property type="entry name" value="AttH-like"/>
    <property type="match status" value="1"/>
</dbReference>
<protein>
    <recommendedName>
        <fullName evidence="1">AttH domain-containing protein</fullName>
    </recommendedName>
</protein>
<sequence length="100" mass="10815">MNTLQDSQAGVISSPFHAWLDDWQLKASEEADGNDFNHLTLTAYSGEGASRFGYTLKLAAEGPLVLHGEAGFSQKAANGQGVHVLQPALLADNRRRHPSR</sequence>
<dbReference type="EMBL" id="AP019514">
    <property type="protein sequence ID" value="BBI60912.1"/>
    <property type="molecule type" value="Genomic_DNA"/>
</dbReference>
<name>A0A455U4B0_9GAMM</name>
<gene>
    <name evidence="2" type="ORF">HSBAA_22180</name>
</gene>
<accession>A0A455U4B0</accession>
<organism evidence="2 3">
    <name type="scientific">Vreelandella sulfidaeris</name>
    <dbReference type="NCBI Taxonomy" id="115553"/>
    <lineage>
        <taxon>Bacteria</taxon>
        <taxon>Pseudomonadati</taxon>
        <taxon>Pseudomonadota</taxon>
        <taxon>Gammaproteobacteria</taxon>
        <taxon>Oceanospirillales</taxon>
        <taxon>Halomonadaceae</taxon>
        <taxon>Vreelandella</taxon>
    </lineage>
</organism>
<reference evidence="2 3" key="1">
    <citation type="journal article" date="2019" name="Microbiol. Resour. Announc.">
        <title>Complete Genome Sequence of Halomonas sulfidaeris Strain Esulfide1 Isolated from a Metal Sulfide Rock at a Depth of 2,200 Meters, Obtained Using Nanopore Sequencing.</title>
        <authorList>
            <person name="Saito M."/>
            <person name="Nishigata A."/>
            <person name="Galipon J."/>
            <person name="Arakawa K."/>
        </authorList>
    </citation>
    <scope>NUCLEOTIDE SEQUENCE [LARGE SCALE GENOMIC DNA]</scope>
    <source>
        <strain evidence="2 3">ATCC BAA-803</strain>
    </source>
</reference>
<dbReference type="InterPro" id="IPR023374">
    <property type="entry name" value="AttH-like_dom_sf"/>
</dbReference>
<dbReference type="Gene3D" id="2.40.370.10">
    <property type="entry name" value="AttH-like domain"/>
    <property type="match status" value="1"/>
</dbReference>
<dbReference type="InterPro" id="IPR010791">
    <property type="entry name" value="AttH_dom"/>
</dbReference>